<organism evidence="2 3">
    <name type="scientific">Paspalum notatum var. saurae</name>
    <dbReference type="NCBI Taxonomy" id="547442"/>
    <lineage>
        <taxon>Eukaryota</taxon>
        <taxon>Viridiplantae</taxon>
        <taxon>Streptophyta</taxon>
        <taxon>Embryophyta</taxon>
        <taxon>Tracheophyta</taxon>
        <taxon>Spermatophyta</taxon>
        <taxon>Magnoliopsida</taxon>
        <taxon>Liliopsida</taxon>
        <taxon>Poales</taxon>
        <taxon>Poaceae</taxon>
        <taxon>PACMAD clade</taxon>
        <taxon>Panicoideae</taxon>
        <taxon>Andropogonodae</taxon>
        <taxon>Paspaleae</taxon>
        <taxon>Paspalinae</taxon>
        <taxon>Paspalum</taxon>
    </lineage>
</organism>
<dbReference type="AlphaFoldDB" id="A0AAQ3SGB8"/>
<dbReference type="PANTHER" id="PTHR33116:SF78">
    <property type="entry name" value="OS12G0587133 PROTEIN"/>
    <property type="match status" value="1"/>
</dbReference>
<dbReference type="InterPro" id="IPR043502">
    <property type="entry name" value="DNA/RNA_pol_sf"/>
</dbReference>
<dbReference type="CDD" id="cd01650">
    <property type="entry name" value="RT_nLTR_like"/>
    <property type="match status" value="1"/>
</dbReference>
<accession>A0AAQ3SGB8</accession>
<evidence type="ECO:0000259" key="1">
    <source>
        <dbReference type="PROSITE" id="PS50878"/>
    </source>
</evidence>
<evidence type="ECO:0000313" key="2">
    <source>
        <dbReference type="EMBL" id="WVZ49637.1"/>
    </source>
</evidence>
<gene>
    <name evidence="2" type="ORF">U9M48_000977</name>
</gene>
<name>A0AAQ3SGB8_PASNO</name>
<reference evidence="2 3" key="1">
    <citation type="submission" date="2024-02" db="EMBL/GenBank/DDBJ databases">
        <title>High-quality chromosome-scale genome assembly of Pensacola bahiagrass (Paspalum notatum Flugge var. saurae).</title>
        <authorList>
            <person name="Vega J.M."/>
            <person name="Podio M."/>
            <person name="Orjuela J."/>
            <person name="Siena L.A."/>
            <person name="Pessino S.C."/>
            <person name="Combes M.C."/>
            <person name="Mariac C."/>
            <person name="Albertini E."/>
            <person name="Pupilli F."/>
            <person name="Ortiz J.P.A."/>
            <person name="Leblanc O."/>
        </authorList>
    </citation>
    <scope>NUCLEOTIDE SEQUENCE [LARGE SCALE GENOMIC DNA]</scope>
    <source>
        <strain evidence="2">R1</strain>
        <tissue evidence="2">Leaf</tissue>
    </source>
</reference>
<keyword evidence="3" id="KW-1185">Reference proteome</keyword>
<dbReference type="SUPFAM" id="SSF56672">
    <property type="entry name" value="DNA/RNA polymerases"/>
    <property type="match status" value="1"/>
</dbReference>
<feature type="domain" description="Reverse transcriptase" evidence="1">
    <location>
        <begin position="1"/>
        <end position="269"/>
    </location>
</feature>
<dbReference type="PANTHER" id="PTHR33116">
    <property type="entry name" value="REVERSE TRANSCRIPTASE ZINC-BINDING DOMAIN-CONTAINING PROTEIN-RELATED-RELATED"/>
    <property type="match status" value="1"/>
</dbReference>
<dbReference type="Proteomes" id="UP001341281">
    <property type="component" value="Chromosome 01"/>
</dbReference>
<sequence>MVQLERVNRSYIVLLPKTPGACAVGAYRPISLQNCCVKIIAKMLTTRMQSVIPRLVDLDQTGFIRGRSITENFVYALELVQYCHKRRAPTLVLKLDFAKAFDSISWDGLLDILRVRGFDETWCSWVSCLLGTSHTAVLVNGCPGPWIQCKRGLRQSDPLSPYLFLLVADVLQAMIKREAGVQHPLVDGAPCPVLQYADDTLILLRGELAGVRRLKELLDAFAAATGLCINYSKSTMVPIHMDSVVVEACVDAMGCRLEGFPQTYLGLPLSTAKLRLSTFAPYIAKADRRLAGWQAPLLNPMGRAVLVNSVLSSQMVYIMCAVPLPPGVVAQVDRRRRGFLWAGEAEAKGGQCLVAWEQVCDDKSLGGLGVKDLPLQNMCLLLKLLHRLHSATDSSWANWIRSKVYLATLEGELAGGHWDVLRGLLPLFQAITTSVVGDGAGTDFWHDAWIEDEDLATRFLALFSHCRRVRISVREMLSVGLEHTLVPRLSVQARSELGLLLGAL</sequence>
<protein>
    <recommendedName>
        <fullName evidence="1">Reverse transcriptase domain-containing protein</fullName>
    </recommendedName>
</protein>
<dbReference type="InterPro" id="IPR000477">
    <property type="entry name" value="RT_dom"/>
</dbReference>
<dbReference type="EMBL" id="CP144745">
    <property type="protein sequence ID" value="WVZ49637.1"/>
    <property type="molecule type" value="Genomic_DNA"/>
</dbReference>
<evidence type="ECO:0000313" key="3">
    <source>
        <dbReference type="Proteomes" id="UP001341281"/>
    </source>
</evidence>
<proteinExistence type="predicted"/>
<dbReference type="Pfam" id="PF00078">
    <property type="entry name" value="RVT_1"/>
    <property type="match status" value="1"/>
</dbReference>
<dbReference type="PROSITE" id="PS50878">
    <property type="entry name" value="RT_POL"/>
    <property type="match status" value="1"/>
</dbReference>